<dbReference type="GO" id="GO:0006955">
    <property type="term" value="P:immune response"/>
    <property type="evidence" value="ECO:0007669"/>
    <property type="project" value="InterPro"/>
</dbReference>
<proteinExistence type="predicted"/>
<evidence type="ECO:0000313" key="5">
    <source>
        <dbReference type="EMBL" id="MDR7320371.1"/>
    </source>
</evidence>
<dbReference type="SUPFAM" id="SSF49899">
    <property type="entry name" value="Concanavalin A-like lectins/glucanases"/>
    <property type="match status" value="2"/>
</dbReference>
<dbReference type="EMBL" id="JAVDYC010000001">
    <property type="protein sequence ID" value="MDR7320371.1"/>
    <property type="molecule type" value="Genomic_DNA"/>
</dbReference>
<accession>A0AAE3ZJL9</accession>
<dbReference type="Gene3D" id="2.60.120.200">
    <property type="match status" value="2"/>
</dbReference>
<dbReference type="PROSITE" id="PS50853">
    <property type="entry name" value="FN3"/>
    <property type="match status" value="1"/>
</dbReference>
<dbReference type="SMART" id="SM00560">
    <property type="entry name" value="LamGL"/>
    <property type="match status" value="2"/>
</dbReference>
<dbReference type="InterPro" id="IPR042837">
    <property type="entry name" value="PTX3"/>
</dbReference>
<dbReference type="Proteomes" id="UP001183629">
    <property type="component" value="Unassembled WGS sequence"/>
</dbReference>
<dbReference type="PANTHER" id="PTHR46943">
    <property type="entry name" value="PENTRAXIN-RELATED PROTEIN PTX3"/>
    <property type="match status" value="1"/>
</dbReference>
<protein>
    <recommendedName>
        <fullName evidence="4">Fibronectin type-III domain-containing protein</fullName>
    </recommendedName>
</protein>
<evidence type="ECO:0000256" key="1">
    <source>
        <dbReference type="ARBA" id="ARBA00022729"/>
    </source>
</evidence>
<feature type="domain" description="Fibronectin type-III" evidence="4">
    <location>
        <begin position="59"/>
        <end position="171"/>
    </location>
</feature>
<dbReference type="RefSeq" id="WP_310408850.1">
    <property type="nucleotide sequence ID" value="NZ_JAVDYC010000001.1"/>
</dbReference>
<evidence type="ECO:0000313" key="6">
    <source>
        <dbReference type="Proteomes" id="UP001183629"/>
    </source>
</evidence>
<dbReference type="AlphaFoldDB" id="A0AAE3ZJL9"/>
<keyword evidence="6" id="KW-1185">Reference proteome</keyword>
<dbReference type="Pfam" id="PF13385">
    <property type="entry name" value="Laminin_G_3"/>
    <property type="match status" value="2"/>
</dbReference>
<dbReference type="InterPro" id="IPR006558">
    <property type="entry name" value="LamG-like"/>
</dbReference>
<reference evidence="5 6" key="1">
    <citation type="submission" date="2023-07" db="EMBL/GenBank/DDBJ databases">
        <title>Sequencing the genomes of 1000 actinobacteria strains.</title>
        <authorList>
            <person name="Klenk H.-P."/>
        </authorList>
    </citation>
    <scope>NUCLEOTIDE SEQUENCE [LARGE SCALE GENOMIC DNA]</scope>
    <source>
        <strain evidence="5 6">DSM 44711</strain>
    </source>
</reference>
<dbReference type="InterPro" id="IPR003961">
    <property type="entry name" value="FN3_dom"/>
</dbReference>
<gene>
    <name evidence="5" type="ORF">J2S44_000621</name>
</gene>
<feature type="signal peptide" evidence="3">
    <location>
        <begin position="1"/>
        <end position="42"/>
    </location>
</feature>
<dbReference type="PANTHER" id="PTHR46943:SF1">
    <property type="entry name" value="PENTRAXIN-RELATED PROTEIN PTX3"/>
    <property type="match status" value="1"/>
</dbReference>
<name>A0AAE3ZJL9_9ACTN</name>
<keyword evidence="2" id="KW-1015">Disulfide bond</keyword>
<keyword evidence="1 3" id="KW-0732">Signal</keyword>
<evidence type="ECO:0000259" key="4">
    <source>
        <dbReference type="PROSITE" id="PS50853"/>
    </source>
</evidence>
<comment type="caution">
    <text evidence="5">The sequence shown here is derived from an EMBL/GenBank/DDBJ whole genome shotgun (WGS) entry which is preliminary data.</text>
</comment>
<evidence type="ECO:0000256" key="3">
    <source>
        <dbReference type="SAM" id="SignalP"/>
    </source>
</evidence>
<sequence>MLSPSRPRPARNRFRSRPGTASLIVLSVAAGSLPLLPGTAVAAPGTPAGIAGRNTPPTAPTGLQPAGNGSTCGAVGTLTATFQAVPHDPDGGSQSVEWQWAEVDATGTYRPLPAPAATTASSGGVARAEPVPLTEGTAYAFRARSTDAAPRPATGPWSAWCEFHPDVTRPAQPTITMVTAPTGPGTPVEYRITSPDADVTTFRYGWSQTPLSEVAATTSGALRTATVRLSAPTYGLINLYAYGVDAARNDGVLGRSADFIVPAPRAAIAHFGLETYPGTNESAALADQQPAWGGDTPLTTTGTVWTEHARLRNVRTLTFGDPTARAEAPGLTPDTTASFSVAAWVRLDDLDGTQTIAATDGGPGGWSPFRLQFRGDDDRWCMTLNARLDDGTAVSACSPTAPVAGRWTHVAGSWDATEGTIRIWVDGVPTAVPFTTPLTTGAPFLLGRATNAGGAAEQLRGGLADARFFDRVLTAADLTGTVASDPGSGGLTRIGLLHPVQVADWSFGLAGWCYEEGNYQSWDWVCQAPDSSPFNRRLSTTTGASVATDRDGGNALELNGTHFTDDPSDPHHGESTVERAYAQWNTAPAGQEETWVHSPIVRTDQSFTVSAWLRPDALPAGTHPAVSIAGDVRSAVEIGIRTYTVDGVAQRRWAIVSAGSDSAAAPVSEVSGGVVDEAGLGSTWTHVTAAFDASTGTARLYVNGDLVADGPWQGRWPANGPLTLGAGRDGGAWTGQWYGALDDVRVFHGVGTDGWVRTLATG</sequence>
<feature type="chain" id="PRO_5042181831" description="Fibronectin type-III domain-containing protein" evidence="3">
    <location>
        <begin position="43"/>
        <end position="762"/>
    </location>
</feature>
<evidence type="ECO:0000256" key="2">
    <source>
        <dbReference type="ARBA" id="ARBA00023157"/>
    </source>
</evidence>
<organism evidence="5 6">
    <name type="scientific">Catenuloplanes niger</name>
    <dbReference type="NCBI Taxonomy" id="587534"/>
    <lineage>
        <taxon>Bacteria</taxon>
        <taxon>Bacillati</taxon>
        <taxon>Actinomycetota</taxon>
        <taxon>Actinomycetes</taxon>
        <taxon>Micromonosporales</taxon>
        <taxon>Micromonosporaceae</taxon>
        <taxon>Catenuloplanes</taxon>
    </lineage>
</organism>
<dbReference type="InterPro" id="IPR013320">
    <property type="entry name" value="ConA-like_dom_sf"/>
</dbReference>